<dbReference type="GO" id="GO:0008270">
    <property type="term" value="F:zinc ion binding"/>
    <property type="evidence" value="ECO:0007669"/>
    <property type="project" value="UniProtKB-KW"/>
</dbReference>
<feature type="domain" description="Pex N-terminal" evidence="18">
    <location>
        <begin position="33"/>
        <end position="222"/>
    </location>
</feature>
<keyword evidence="6" id="KW-0812">Transmembrane</keyword>
<evidence type="ECO:0000256" key="6">
    <source>
        <dbReference type="ARBA" id="ARBA00022692"/>
    </source>
</evidence>
<dbReference type="InterPro" id="IPR006845">
    <property type="entry name" value="Pex_N"/>
</dbReference>
<keyword evidence="14" id="KW-0576">Peroxisome</keyword>
<evidence type="ECO:0000256" key="4">
    <source>
        <dbReference type="ARBA" id="ARBA00022448"/>
    </source>
</evidence>
<dbReference type="GO" id="GO:0005778">
    <property type="term" value="C:peroxisomal membrane"/>
    <property type="evidence" value="ECO:0007669"/>
    <property type="project" value="UniProtKB-SubCell"/>
</dbReference>
<evidence type="ECO:0000256" key="17">
    <source>
        <dbReference type="ARBA" id="ARBA00034523"/>
    </source>
</evidence>
<evidence type="ECO:0000256" key="15">
    <source>
        <dbReference type="ARBA" id="ARBA00032511"/>
    </source>
</evidence>
<evidence type="ECO:0000256" key="11">
    <source>
        <dbReference type="ARBA" id="ARBA00022927"/>
    </source>
</evidence>
<evidence type="ECO:0000256" key="2">
    <source>
        <dbReference type="ARBA" id="ARBA00004906"/>
    </source>
</evidence>
<evidence type="ECO:0000256" key="5">
    <source>
        <dbReference type="ARBA" id="ARBA00022679"/>
    </source>
</evidence>
<evidence type="ECO:0000259" key="18">
    <source>
        <dbReference type="Pfam" id="PF04757"/>
    </source>
</evidence>
<dbReference type="InterPro" id="IPR017907">
    <property type="entry name" value="Znf_RING_CS"/>
</dbReference>
<accession>A0A8D8QEF9</accession>
<evidence type="ECO:0000256" key="13">
    <source>
        <dbReference type="ARBA" id="ARBA00023136"/>
    </source>
</evidence>
<evidence type="ECO:0000256" key="12">
    <source>
        <dbReference type="ARBA" id="ARBA00022989"/>
    </source>
</evidence>
<keyword evidence="5" id="KW-0808">Transferase</keyword>
<organism evidence="19">
    <name type="scientific">Cacopsylla melanoneura</name>
    <dbReference type="NCBI Taxonomy" id="428564"/>
    <lineage>
        <taxon>Eukaryota</taxon>
        <taxon>Metazoa</taxon>
        <taxon>Ecdysozoa</taxon>
        <taxon>Arthropoda</taxon>
        <taxon>Hexapoda</taxon>
        <taxon>Insecta</taxon>
        <taxon>Pterygota</taxon>
        <taxon>Neoptera</taxon>
        <taxon>Paraneoptera</taxon>
        <taxon>Hemiptera</taxon>
        <taxon>Sternorrhyncha</taxon>
        <taxon>Psylloidea</taxon>
        <taxon>Psyllidae</taxon>
        <taxon>Psyllinae</taxon>
        <taxon>Cacopsylla</taxon>
    </lineage>
</organism>
<name>A0A8D8QEF9_9HEMI</name>
<protein>
    <recommendedName>
        <fullName evidence="17">RING-type E3 ubiquitin transferase (cysteine targeting)</fullName>
        <ecNumber evidence="17">2.3.2.36</ecNumber>
    </recommendedName>
    <alternativeName>
        <fullName evidence="15">Peroxin-2</fullName>
    </alternativeName>
</protein>
<evidence type="ECO:0000256" key="1">
    <source>
        <dbReference type="ARBA" id="ARBA00004585"/>
    </source>
</evidence>
<evidence type="ECO:0000256" key="14">
    <source>
        <dbReference type="ARBA" id="ARBA00023140"/>
    </source>
</evidence>
<keyword evidence="7" id="KW-0479">Metal-binding</keyword>
<comment type="similarity">
    <text evidence="3">Belongs to the pex2/pex10/pex12 family.</text>
</comment>
<keyword evidence="10" id="KW-0862">Zinc</keyword>
<dbReference type="GO" id="GO:0016558">
    <property type="term" value="P:protein import into peroxisome matrix"/>
    <property type="evidence" value="ECO:0007669"/>
    <property type="project" value="InterPro"/>
</dbReference>
<dbReference type="InterPro" id="IPR025654">
    <property type="entry name" value="PEX2/10"/>
</dbReference>
<sequence>MTEDTASLPPQQLPGEHIASRVTIFDSHEINDDLTQLIRSQLNQVLKFFPSWVLTKYNNEVNGLLNLFLQQQSILTQQSSFVQHMFQLKYADSSVGSSYKLTGFVLTRVLADYIKRKSDEISIYLRAQHSGAYLTYKYLDIVLDVFKVANFLLFLNRGVYYTLAERCFQLKLVSKTRAPRSIEYHYLSRELLYQSLTELLVALMPLLQSPLLIRKLTHWFSAKQTEHCTKKEVPVLNLHSKCNGCIQFPWQPYHIECKHVYCYYCLVTNCKLSDDKYECCICFHVSDTIHGFTTEPLDPDF</sequence>
<evidence type="ECO:0000256" key="16">
    <source>
        <dbReference type="ARBA" id="ARBA00034438"/>
    </source>
</evidence>
<evidence type="ECO:0000256" key="9">
    <source>
        <dbReference type="ARBA" id="ARBA00022786"/>
    </source>
</evidence>
<dbReference type="SUPFAM" id="SSF57850">
    <property type="entry name" value="RING/U-box"/>
    <property type="match status" value="1"/>
</dbReference>
<keyword evidence="11" id="KW-0653">Protein transport</keyword>
<keyword evidence="9" id="KW-0833">Ubl conjugation pathway</keyword>
<dbReference type="PANTHER" id="PTHR48178:SF1">
    <property type="entry name" value="PEROXISOME BIOGENESIS FACTOR 2"/>
    <property type="match status" value="1"/>
</dbReference>
<dbReference type="PROSITE" id="PS00518">
    <property type="entry name" value="ZF_RING_1"/>
    <property type="match status" value="1"/>
</dbReference>
<dbReference type="EC" id="2.3.2.36" evidence="17"/>
<dbReference type="PANTHER" id="PTHR48178">
    <property type="entry name" value="PEROXISOME BIOGENESIS FACTOR 2"/>
    <property type="match status" value="1"/>
</dbReference>
<dbReference type="GO" id="GO:0061630">
    <property type="term" value="F:ubiquitin protein ligase activity"/>
    <property type="evidence" value="ECO:0007669"/>
    <property type="project" value="UniProtKB-EC"/>
</dbReference>
<keyword evidence="4" id="KW-0813">Transport</keyword>
<keyword evidence="8" id="KW-0863">Zinc-finger</keyword>
<dbReference type="AlphaFoldDB" id="A0A8D8QEF9"/>
<evidence type="ECO:0000313" key="19">
    <source>
        <dbReference type="EMBL" id="CAG6629862.1"/>
    </source>
</evidence>
<keyword evidence="13" id="KW-0472">Membrane</keyword>
<reference evidence="19" key="1">
    <citation type="submission" date="2021-05" db="EMBL/GenBank/DDBJ databases">
        <authorList>
            <person name="Alioto T."/>
            <person name="Alioto T."/>
            <person name="Gomez Garrido J."/>
        </authorList>
    </citation>
    <scope>NUCLEOTIDE SEQUENCE</scope>
</reference>
<comment type="pathway">
    <text evidence="2">Protein modification; protein ubiquitination.</text>
</comment>
<comment type="catalytic activity">
    <reaction evidence="16">
        <text>[E2 ubiquitin-conjugating enzyme]-S-ubiquitinyl-L-cysteine + [acceptor protein]-L-cysteine = [E2 ubiquitin-conjugating enzyme]-L-cysteine + [acceptor protein]-S-ubiquitinyl-L-cysteine.</text>
        <dbReference type="EC" id="2.3.2.36"/>
    </reaction>
</comment>
<dbReference type="Pfam" id="PF04757">
    <property type="entry name" value="Pex2_Pex12"/>
    <property type="match status" value="1"/>
</dbReference>
<evidence type="ECO:0000256" key="8">
    <source>
        <dbReference type="ARBA" id="ARBA00022771"/>
    </source>
</evidence>
<evidence type="ECO:0000256" key="10">
    <source>
        <dbReference type="ARBA" id="ARBA00022833"/>
    </source>
</evidence>
<dbReference type="EMBL" id="HBUF01071938">
    <property type="protein sequence ID" value="CAG6629862.1"/>
    <property type="molecule type" value="Transcribed_RNA"/>
</dbReference>
<comment type="subcellular location">
    <subcellularLocation>
        <location evidence="1">Peroxisome membrane</location>
        <topology evidence="1">Multi-pass membrane protein</topology>
    </subcellularLocation>
</comment>
<keyword evidence="12" id="KW-1133">Transmembrane helix</keyword>
<evidence type="ECO:0000256" key="7">
    <source>
        <dbReference type="ARBA" id="ARBA00022723"/>
    </source>
</evidence>
<proteinExistence type="inferred from homology"/>
<evidence type="ECO:0000256" key="3">
    <source>
        <dbReference type="ARBA" id="ARBA00008704"/>
    </source>
</evidence>